<proteinExistence type="predicted"/>
<dbReference type="AlphaFoldDB" id="A0A9N9G070"/>
<evidence type="ECO:0000313" key="3">
    <source>
        <dbReference type="Proteomes" id="UP000789342"/>
    </source>
</evidence>
<feature type="non-terminal residue" evidence="2">
    <location>
        <position position="1"/>
    </location>
</feature>
<keyword evidence="3" id="KW-1185">Reference proteome</keyword>
<gene>
    <name evidence="2" type="ORF">AMORRO_LOCUS6339</name>
</gene>
<dbReference type="Proteomes" id="UP000789342">
    <property type="component" value="Unassembled WGS sequence"/>
</dbReference>
<name>A0A9N9G070_9GLOM</name>
<evidence type="ECO:0000313" key="2">
    <source>
        <dbReference type="EMBL" id="CAG8568146.1"/>
    </source>
</evidence>
<dbReference type="EMBL" id="CAJVPV010004173">
    <property type="protein sequence ID" value="CAG8568146.1"/>
    <property type="molecule type" value="Genomic_DNA"/>
</dbReference>
<organism evidence="2 3">
    <name type="scientific">Acaulospora morrowiae</name>
    <dbReference type="NCBI Taxonomy" id="94023"/>
    <lineage>
        <taxon>Eukaryota</taxon>
        <taxon>Fungi</taxon>
        <taxon>Fungi incertae sedis</taxon>
        <taxon>Mucoromycota</taxon>
        <taxon>Glomeromycotina</taxon>
        <taxon>Glomeromycetes</taxon>
        <taxon>Diversisporales</taxon>
        <taxon>Acaulosporaceae</taxon>
        <taxon>Acaulospora</taxon>
    </lineage>
</organism>
<sequence length="65" mass="7422">ASAVASNYDGPKKKEQPQDSCGNSELRLLEGCIHHRKGAPFTVRLFLHPRINEFNENEWTSINRN</sequence>
<comment type="caution">
    <text evidence="2">The sequence shown here is derived from an EMBL/GenBank/DDBJ whole genome shotgun (WGS) entry which is preliminary data.</text>
</comment>
<protein>
    <submittedName>
        <fullName evidence="2">9516_t:CDS:1</fullName>
    </submittedName>
</protein>
<evidence type="ECO:0000256" key="1">
    <source>
        <dbReference type="SAM" id="MobiDB-lite"/>
    </source>
</evidence>
<reference evidence="2" key="1">
    <citation type="submission" date="2021-06" db="EMBL/GenBank/DDBJ databases">
        <authorList>
            <person name="Kallberg Y."/>
            <person name="Tangrot J."/>
            <person name="Rosling A."/>
        </authorList>
    </citation>
    <scope>NUCLEOTIDE SEQUENCE</scope>
    <source>
        <strain evidence="2">CL551</strain>
    </source>
</reference>
<feature type="region of interest" description="Disordered" evidence="1">
    <location>
        <begin position="1"/>
        <end position="22"/>
    </location>
</feature>
<accession>A0A9N9G070</accession>